<dbReference type="EMBL" id="BGPR01026495">
    <property type="protein sequence ID" value="GBN96260.1"/>
    <property type="molecule type" value="Genomic_DNA"/>
</dbReference>
<accession>A0A4Y2T8H6</accession>
<evidence type="ECO:0008006" key="3">
    <source>
        <dbReference type="Google" id="ProtNLM"/>
    </source>
</evidence>
<evidence type="ECO:0000313" key="1">
    <source>
        <dbReference type="EMBL" id="GBN96260.1"/>
    </source>
</evidence>
<protein>
    <recommendedName>
        <fullName evidence="3">DDE-1 domain-containing protein</fullName>
    </recommendedName>
</protein>
<organism evidence="1 2">
    <name type="scientific">Araneus ventricosus</name>
    <name type="common">Orbweaver spider</name>
    <name type="synonym">Epeira ventricosa</name>
    <dbReference type="NCBI Taxonomy" id="182803"/>
    <lineage>
        <taxon>Eukaryota</taxon>
        <taxon>Metazoa</taxon>
        <taxon>Ecdysozoa</taxon>
        <taxon>Arthropoda</taxon>
        <taxon>Chelicerata</taxon>
        <taxon>Arachnida</taxon>
        <taxon>Araneae</taxon>
        <taxon>Araneomorphae</taxon>
        <taxon>Entelegynae</taxon>
        <taxon>Araneoidea</taxon>
        <taxon>Araneidae</taxon>
        <taxon>Araneus</taxon>
    </lineage>
</organism>
<gene>
    <name evidence="1" type="ORF">AVEN_15508_1</name>
</gene>
<keyword evidence="2" id="KW-1185">Reference proteome</keyword>
<name>A0A4Y2T8H6_ARAVE</name>
<reference evidence="1 2" key="1">
    <citation type="journal article" date="2019" name="Sci. Rep.">
        <title>Orb-weaving spider Araneus ventricosus genome elucidates the spidroin gene catalogue.</title>
        <authorList>
            <person name="Kono N."/>
            <person name="Nakamura H."/>
            <person name="Ohtoshi R."/>
            <person name="Moran D.A.P."/>
            <person name="Shinohara A."/>
            <person name="Yoshida Y."/>
            <person name="Fujiwara M."/>
            <person name="Mori M."/>
            <person name="Tomita M."/>
            <person name="Arakawa K."/>
        </authorList>
    </citation>
    <scope>NUCLEOTIDE SEQUENCE [LARGE SCALE GENOMIC DNA]</scope>
</reference>
<dbReference type="AlphaFoldDB" id="A0A4Y2T8H6"/>
<evidence type="ECO:0000313" key="2">
    <source>
        <dbReference type="Proteomes" id="UP000499080"/>
    </source>
</evidence>
<proteinExistence type="predicted"/>
<comment type="caution">
    <text evidence="1">The sequence shown here is derived from an EMBL/GenBank/DDBJ whole genome shotgun (WGS) entry which is preliminary data.</text>
</comment>
<dbReference type="Proteomes" id="UP000499080">
    <property type="component" value="Unassembled WGS sequence"/>
</dbReference>
<sequence>MEFAIWLFAKRNFQAANEFRSELNNLMVKENLTEEQLYNCDETGLNFKRLPTKSLVSRNENLLQCVGGAQTTLIGDWKIEKATCFKEHCYVSPTSYLYEPKELLDE</sequence>